<protein>
    <submittedName>
        <fullName evidence="1">Uncharacterized protein</fullName>
    </submittedName>
</protein>
<name>A0A6C0HFW5_9ZZZZ</name>
<accession>A0A6C0HFW5</accession>
<organism evidence="1">
    <name type="scientific">viral metagenome</name>
    <dbReference type="NCBI Taxonomy" id="1070528"/>
    <lineage>
        <taxon>unclassified sequences</taxon>
        <taxon>metagenomes</taxon>
        <taxon>organismal metagenomes</taxon>
    </lineage>
</organism>
<reference evidence="1" key="1">
    <citation type="journal article" date="2020" name="Nature">
        <title>Giant virus diversity and host interactions through global metagenomics.</title>
        <authorList>
            <person name="Schulz F."/>
            <person name="Roux S."/>
            <person name="Paez-Espino D."/>
            <person name="Jungbluth S."/>
            <person name="Walsh D.A."/>
            <person name="Denef V.J."/>
            <person name="McMahon K.D."/>
            <person name="Konstantinidis K.T."/>
            <person name="Eloe-Fadrosh E.A."/>
            <person name="Kyrpides N.C."/>
            <person name="Woyke T."/>
        </authorList>
    </citation>
    <scope>NUCLEOTIDE SEQUENCE</scope>
    <source>
        <strain evidence="1">GVMAG-M-3300023179-99</strain>
    </source>
</reference>
<dbReference type="EMBL" id="MN739947">
    <property type="protein sequence ID" value="QHT79287.1"/>
    <property type="molecule type" value="Genomic_DNA"/>
</dbReference>
<dbReference type="AlphaFoldDB" id="A0A6C0HFW5"/>
<proteinExistence type="predicted"/>
<sequence length="117" mass="12602">MLSTGEWIRNKKFLGLRTNLSTDSIPVFNSAKASDIQGILNVGSVRSIHQTGSSRIRNVASDRTSLIALRAGSYLSKSERFNTTTGVSRDIPATTVNSLCGCQTGTVEKPGLCPRCR</sequence>
<evidence type="ECO:0000313" key="1">
    <source>
        <dbReference type="EMBL" id="QHT79287.1"/>
    </source>
</evidence>